<keyword evidence="7" id="KW-0627">Porphyrin biosynthesis</keyword>
<evidence type="ECO:0000256" key="4">
    <source>
        <dbReference type="ARBA" id="ARBA00005638"/>
    </source>
</evidence>
<evidence type="ECO:0000256" key="8">
    <source>
        <dbReference type="ARBA" id="ARBA00033064"/>
    </source>
</evidence>
<dbReference type="PANTHER" id="PTHR11557:SF0">
    <property type="entry name" value="PORPHOBILINOGEN DEAMINASE"/>
    <property type="match status" value="1"/>
</dbReference>
<dbReference type="InterPro" id="IPR022418">
    <property type="entry name" value="Porphobilinogen_deaminase_C"/>
</dbReference>
<dbReference type="EC" id="2.5.1.61" evidence="5"/>
<comment type="cofactor">
    <cofactor evidence="1">
        <name>dipyrromethane</name>
        <dbReference type="ChEBI" id="CHEBI:60342"/>
    </cofactor>
</comment>
<evidence type="ECO:0000256" key="7">
    <source>
        <dbReference type="ARBA" id="ARBA00023244"/>
    </source>
</evidence>
<dbReference type="SUPFAM" id="SSF54782">
    <property type="entry name" value="Porphobilinogen deaminase (hydroxymethylbilane synthase), C-terminal domain"/>
    <property type="match status" value="1"/>
</dbReference>
<proteinExistence type="inferred from homology"/>
<name>A0A381Q964_9ZZZZ</name>
<comment type="pathway">
    <text evidence="3">Porphyrin-containing compound metabolism; protoporphyrin-IX biosynthesis; coproporphyrinogen-III from 5-aminolevulinate: step 2/4.</text>
</comment>
<dbReference type="Gene3D" id="3.30.160.40">
    <property type="entry name" value="Porphobilinogen deaminase, C-terminal domain"/>
    <property type="match status" value="1"/>
</dbReference>
<dbReference type="SUPFAM" id="SSF53850">
    <property type="entry name" value="Periplasmic binding protein-like II"/>
    <property type="match status" value="1"/>
</dbReference>
<evidence type="ECO:0000259" key="10">
    <source>
        <dbReference type="Pfam" id="PF03900"/>
    </source>
</evidence>
<dbReference type="PIRSF" id="PIRSF001438">
    <property type="entry name" value="4pyrrol_synth_OHMeBilane_synth"/>
    <property type="match status" value="1"/>
</dbReference>
<gene>
    <name evidence="11" type="ORF">METZ01_LOCUS27027</name>
</gene>
<dbReference type="InterPro" id="IPR000860">
    <property type="entry name" value="HemC"/>
</dbReference>
<sequence>MPKASPSETKKSSLIIATRGSVLALWQAEWVQKRILEKRPEISVELLILKTTGDRIQDRPLSEVGGKGLFIKELENVLLDRSADLAVHSMKDVTSFFPQGLEISVIAEREDPGDAWICPKFGSIDNIPQGAVVGTSSLRRASQLKHHRPDLIVRSLRGNLQTRLRKLDQGEVDAAILAVAGLKRIQLKKRITEVLPMEWMLPAIGQGAIGIETRVGDEATLSLIQHLNDSHTWDCLLAERALLSELEGNCQLPLAGYCVLNGEELFLRAAIGDPEGKTILRCEGSAPRQNAERLGKDVAHSLLKNGAGELLRKAVSTAHIEF</sequence>
<dbReference type="EMBL" id="UINC01001202">
    <property type="protein sequence ID" value="SUZ74173.1"/>
    <property type="molecule type" value="Genomic_DNA"/>
</dbReference>
<evidence type="ECO:0000256" key="1">
    <source>
        <dbReference type="ARBA" id="ARBA00001916"/>
    </source>
</evidence>
<reference evidence="11" key="1">
    <citation type="submission" date="2018-05" db="EMBL/GenBank/DDBJ databases">
        <authorList>
            <person name="Lanie J.A."/>
            <person name="Ng W.-L."/>
            <person name="Kazmierczak K.M."/>
            <person name="Andrzejewski T.M."/>
            <person name="Davidsen T.M."/>
            <person name="Wayne K.J."/>
            <person name="Tettelin H."/>
            <person name="Glass J.I."/>
            <person name="Rusch D."/>
            <person name="Podicherti R."/>
            <person name="Tsui H.-C.T."/>
            <person name="Winkler M.E."/>
        </authorList>
    </citation>
    <scope>NUCLEOTIDE SEQUENCE</scope>
</reference>
<dbReference type="Gene3D" id="3.40.190.10">
    <property type="entry name" value="Periplasmic binding protein-like II"/>
    <property type="match status" value="2"/>
</dbReference>
<evidence type="ECO:0000256" key="5">
    <source>
        <dbReference type="ARBA" id="ARBA00012655"/>
    </source>
</evidence>
<organism evidence="11">
    <name type="scientific">marine metagenome</name>
    <dbReference type="NCBI Taxonomy" id="408172"/>
    <lineage>
        <taxon>unclassified sequences</taxon>
        <taxon>metagenomes</taxon>
        <taxon>ecological metagenomes</taxon>
    </lineage>
</organism>
<dbReference type="AlphaFoldDB" id="A0A381Q964"/>
<protein>
    <recommendedName>
        <fullName evidence="5">hydroxymethylbilane synthase</fullName>
        <ecNumber evidence="5">2.5.1.61</ecNumber>
    </recommendedName>
    <alternativeName>
        <fullName evidence="8">Hydroxymethylbilane synthase</fullName>
    </alternativeName>
</protein>
<dbReference type="FunFam" id="3.40.190.10:FF:000004">
    <property type="entry name" value="Porphobilinogen deaminase"/>
    <property type="match status" value="1"/>
</dbReference>
<dbReference type="NCBIfam" id="TIGR00212">
    <property type="entry name" value="hemC"/>
    <property type="match status" value="1"/>
</dbReference>
<dbReference type="InterPro" id="IPR036803">
    <property type="entry name" value="Porphobilinogen_deaminase_C_sf"/>
</dbReference>
<feature type="domain" description="Porphobilinogen deaminase C-terminal" evidence="10">
    <location>
        <begin position="234"/>
        <end position="303"/>
    </location>
</feature>
<keyword evidence="6" id="KW-0808">Transferase</keyword>
<dbReference type="CDD" id="cd13646">
    <property type="entry name" value="PBP2_EcHMBS_like"/>
    <property type="match status" value="1"/>
</dbReference>
<comment type="function">
    <text evidence="2">Tetrapolymerization of the monopyrrole PBG into the hydroxymethylbilane pre-uroporphyrinogen in several discrete steps.</text>
</comment>
<dbReference type="InterPro" id="IPR022417">
    <property type="entry name" value="Porphobilin_deaminase_N"/>
</dbReference>
<dbReference type="GO" id="GO:0006783">
    <property type="term" value="P:heme biosynthetic process"/>
    <property type="evidence" value="ECO:0007669"/>
    <property type="project" value="TreeGrafter"/>
</dbReference>
<evidence type="ECO:0000313" key="11">
    <source>
        <dbReference type="EMBL" id="SUZ74173.1"/>
    </source>
</evidence>
<evidence type="ECO:0000256" key="2">
    <source>
        <dbReference type="ARBA" id="ARBA00002869"/>
    </source>
</evidence>
<dbReference type="GO" id="GO:0005737">
    <property type="term" value="C:cytoplasm"/>
    <property type="evidence" value="ECO:0007669"/>
    <property type="project" value="TreeGrafter"/>
</dbReference>
<dbReference type="HAMAP" id="MF_00260">
    <property type="entry name" value="Porphobil_deam"/>
    <property type="match status" value="1"/>
</dbReference>
<dbReference type="Pfam" id="PF01379">
    <property type="entry name" value="Porphobil_deam"/>
    <property type="match status" value="1"/>
</dbReference>
<evidence type="ECO:0000256" key="6">
    <source>
        <dbReference type="ARBA" id="ARBA00022679"/>
    </source>
</evidence>
<dbReference type="GO" id="GO:0004418">
    <property type="term" value="F:hydroxymethylbilane synthase activity"/>
    <property type="evidence" value="ECO:0007669"/>
    <property type="project" value="UniProtKB-EC"/>
</dbReference>
<feature type="domain" description="Porphobilinogen deaminase N-terminal" evidence="9">
    <location>
        <begin position="14"/>
        <end position="220"/>
    </location>
</feature>
<evidence type="ECO:0000256" key="3">
    <source>
        <dbReference type="ARBA" id="ARBA00004735"/>
    </source>
</evidence>
<dbReference type="FunFam" id="3.40.190.10:FF:000005">
    <property type="entry name" value="Porphobilinogen deaminase"/>
    <property type="match status" value="1"/>
</dbReference>
<dbReference type="PANTHER" id="PTHR11557">
    <property type="entry name" value="PORPHOBILINOGEN DEAMINASE"/>
    <property type="match status" value="1"/>
</dbReference>
<comment type="similarity">
    <text evidence="4">Belongs to the HMBS family.</text>
</comment>
<dbReference type="Pfam" id="PF03900">
    <property type="entry name" value="Porphobil_deamC"/>
    <property type="match status" value="1"/>
</dbReference>
<accession>A0A381Q964</accession>
<dbReference type="PRINTS" id="PR00151">
    <property type="entry name" value="PORPHBDMNASE"/>
</dbReference>
<evidence type="ECO:0000259" key="9">
    <source>
        <dbReference type="Pfam" id="PF01379"/>
    </source>
</evidence>